<keyword evidence="2" id="KW-1185">Reference proteome</keyword>
<dbReference type="EMBL" id="AP025739">
    <property type="protein sequence ID" value="BDI29655.1"/>
    <property type="molecule type" value="Genomic_DNA"/>
</dbReference>
<sequence length="172" mass="19357">MKRKVIAIASVLILLAGIAAYHNRHPLQSAFQNAELITVEGVFPDDGHYHRIVLSRTSNPEMFDQFKHLNASYDHSAGSRLVQKCCLITAYRGMPEHTRLEAEALCQASVVTRAIYTNGNEIGVREQGGEWFFAPKPLSTFLQQQFSLSETKPDKPPVIVHSSPQWRLKQVD</sequence>
<protein>
    <submittedName>
        <fullName evidence="1">Uncharacterized protein</fullName>
    </submittedName>
</protein>
<accession>A0A402D417</accession>
<evidence type="ECO:0000313" key="1">
    <source>
        <dbReference type="EMBL" id="BDI29655.1"/>
    </source>
</evidence>
<proteinExistence type="predicted"/>
<evidence type="ECO:0000313" key="2">
    <source>
        <dbReference type="Proteomes" id="UP000287394"/>
    </source>
</evidence>
<reference evidence="1 2" key="1">
    <citation type="journal article" date="2019" name="Int. J. Syst. Evol. Microbiol.">
        <title>Capsulimonas corticalis gen. nov., sp. nov., an aerobic capsulated bacterium, of a novel bacterial order, Capsulimonadales ord. nov., of the class Armatimonadia of the phylum Armatimonadetes.</title>
        <authorList>
            <person name="Li J."/>
            <person name="Kudo C."/>
            <person name="Tonouchi A."/>
        </authorList>
    </citation>
    <scope>NUCLEOTIDE SEQUENCE [LARGE SCALE GENOMIC DNA]</scope>
    <source>
        <strain evidence="1 2">AX-7</strain>
    </source>
</reference>
<dbReference type="RefSeq" id="WP_125206278.1">
    <property type="nucleotide sequence ID" value="NZ_AP025739.1"/>
</dbReference>
<dbReference type="KEGG" id="ccot:CCAX7_17060"/>
<name>A0A402D417_9BACT</name>
<organism evidence="1 2">
    <name type="scientific">Capsulimonas corticalis</name>
    <dbReference type="NCBI Taxonomy" id="2219043"/>
    <lineage>
        <taxon>Bacteria</taxon>
        <taxon>Bacillati</taxon>
        <taxon>Armatimonadota</taxon>
        <taxon>Armatimonadia</taxon>
        <taxon>Capsulimonadales</taxon>
        <taxon>Capsulimonadaceae</taxon>
        <taxon>Capsulimonas</taxon>
    </lineage>
</organism>
<dbReference type="AlphaFoldDB" id="A0A402D417"/>
<dbReference type="Proteomes" id="UP000287394">
    <property type="component" value="Chromosome"/>
</dbReference>
<gene>
    <name evidence="1" type="ORF">CCAX7_17060</name>
</gene>